<sequence length="75" mass="8484">MLLPDDIHPSLSLYYNGGLVLEVLGKLRESALLDLFVETRKSHDVTMPIFVLSLDWLFLADLVQFNPHGNIELCS</sequence>
<evidence type="ECO:0000313" key="1">
    <source>
        <dbReference type="EMBL" id="SAL67256.1"/>
    </source>
</evidence>
<dbReference type="Proteomes" id="UP000054683">
    <property type="component" value="Unassembled WGS sequence"/>
</dbReference>
<reference evidence="1 2" key="1">
    <citation type="submission" date="2016-01" db="EMBL/GenBank/DDBJ databases">
        <authorList>
            <person name="Oliw E.H."/>
        </authorList>
    </citation>
    <scope>NUCLEOTIDE SEQUENCE [LARGE SCALE GENOMIC DNA]</scope>
    <source>
        <strain evidence="1">LMG 27134</strain>
    </source>
</reference>
<proteinExistence type="predicted"/>
<dbReference type="RefSeq" id="WP_062091830.1">
    <property type="nucleotide sequence ID" value="NZ_FCOK02000083.1"/>
</dbReference>
<organism evidence="1 2">
    <name type="scientific">Caballeronia udeis</name>
    <dbReference type="NCBI Taxonomy" id="1232866"/>
    <lineage>
        <taxon>Bacteria</taxon>
        <taxon>Pseudomonadati</taxon>
        <taxon>Pseudomonadota</taxon>
        <taxon>Betaproteobacteria</taxon>
        <taxon>Burkholderiales</taxon>
        <taxon>Burkholderiaceae</taxon>
        <taxon>Caballeronia</taxon>
    </lineage>
</organism>
<evidence type="ECO:0000313" key="2">
    <source>
        <dbReference type="Proteomes" id="UP000054683"/>
    </source>
</evidence>
<dbReference type="AlphaFoldDB" id="A0A158JEI1"/>
<dbReference type="Pfam" id="PF20293">
    <property type="entry name" value="MC6"/>
    <property type="match status" value="1"/>
</dbReference>
<accession>A0A158JEI1</accession>
<name>A0A158JEI1_9BURK</name>
<gene>
    <name evidence="1" type="ORF">AWB69_07693</name>
</gene>
<dbReference type="InterPro" id="IPR046897">
    <property type="entry name" value="ABC-3C_MC6"/>
</dbReference>
<protein>
    <submittedName>
        <fullName evidence="1">Uncharacterized protein</fullName>
    </submittedName>
</protein>
<dbReference type="EMBL" id="FCOK02000083">
    <property type="protein sequence ID" value="SAL67256.1"/>
    <property type="molecule type" value="Genomic_DNA"/>
</dbReference>